<sequence>MSIAATHIAQVAVPVRNLDRARTFYRDKLGLPHLFDAPPGLAFFGCGETRLMLSQPEGPETATSAILYYGVPDAGAAEAELRAGGVAIEQPAHKIATVNGKQVWLAFMRDSEGNMIGLMSEQAAG</sequence>
<proteinExistence type="predicted"/>
<protein>
    <submittedName>
        <fullName evidence="3">Methylmalonyl-CoA/ethylmalonyl-CoA epimerase</fullName>
    </submittedName>
</protein>
<dbReference type="Pfam" id="PF00903">
    <property type="entry name" value="Glyoxalase"/>
    <property type="match status" value="1"/>
</dbReference>
<dbReference type="PROSITE" id="PS51819">
    <property type="entry name" value="VOC"/>
    <property type="match status" value="1"/>
</dbReference>
<evidence type="ECO:0000313" key="3">
    <source>
        <dbReference type="EMBL" id="SMF61587.1"/>
    </source>
</evidence>
<evidence type="ECO:0000256" key="1">
    <source>
        <dbReference type="ARBA" id="ARBA00022723"/>
    </source>
</evidence>
<keyword evidence="4" id="KW-1185">Reference proteome</keyword>
<dbReference type="PROSITE" id="PS00934">
    <property type="entry name" value="GLYOXALASE_I_1"/>
    <property type="match status" value="1"/>
</dbReference>
<feature type="domain" description="VOC" evidence="2">
    <location>
        <begin position="7"/>
        <end position="121"/>
    </location>
</feature>
<dbReference type="GO" id="GO:0046872">
    <property type="term" value="F:metal ion binding"/>
    <property type="evidence" value="ECO:0007669"/>
    <property type="project" value="UniProtKB-KW"/>
</dbReference>
<dbReference type="InterPro" id="IPR037523">
    <property type="entry name" value="VOC_core"/>
</dbReference>
<dbReference type="OrthoDB" id="9804944at2"/>
<dbReference type="InterPro" id="IPR004360">
    <property type="entry name" value="Glyas_Fos-R_dOase_dom"/>
</dbReference>
<dbReference type="InterPro" id="IPR018146">
    <property type="entry name" value="Glyoxalase_1_CS"/>
</dbReference>
<dbReference type="SUPFAM" id="SSF54593">
    <property type="entry name" value="Glyoxalase/Bleomycin resistance protein/Dihydroxybiphenyl dioxygenase"/>
    <property type="match status" value="1"/>
</dbReference>
<keyword evidence="1" id="KW-0479">Metal-binding</keyword>
<accession>A0A1X7G0R6</accession>
<dbReference type="Proteomes" id="UP000192934">
    <property type="component" value="Chromosome I"/>
</dbReference>
<name>A0A1X7G0R6_9SPHN</name>
<gene>
    <name evidence="3" type="ORF">SAMN06295910_0579</name>
</gene>
<dbReference type="InterPro" id="IPR029068">
    <property type="entry name" value="Glyas_Bleomycin-R_OHBP_Dase"/>
</dbReference>
<evidence type="ECO:0000259" key="2">
    <source>
        <dbReference type="PROSITE" id="PS51819"/>
    </source>
</evidence>
<dbReference type="EMBL" id="LT840185">
    <property type="protein sequence ID" value="SMF61587.1"/>
    <property type="molecule type" value="Genomic_DNA"/>
</dbReference>
<dbReference type="AlphaFoldDB" id="A0A1X7G0R6"/>
<dbReference type="RefSeq" id="WP_085217435.1">
    <property type="nucleotide sequence ID" value="NZ_LT840185.1"/>
</dbReference>
<reference evidence="4" key="1">
    <citation type="submission" date="2017-04" db="EMBL/GenBank/DDBJ databases">
        <authorList>
            <person name="Varghese N."/>
            <person name="Submissions S."/>
        </authorList>
    </citation>
    <scope>NUCLEOTIDE SEQUENCE [LARGE SCALE GENOMIC DNA]</scope>
    <source>
        <strain evidence="4">Dd16</strain>
    </source>
</reference>
<organism evidence="3 4">
    <name type="scientific">Allosphingosinicella indica</name>
    <dbReference type="NCBI Taxonomy" id="941907"/>
    <lineage>
        <taxon>Bacteria</taxon>
        <taxon>Pseudomonadati</taxon>
        <taxon>Pseudomonadota</taxon>
        <taxon>Alphaproteobacteria</taxon>
        <taxon>Sphingomonadales</taxon>
        <taxon>Sphingomonadaceae</taxon>
        <taxon>Allosphingosinicella</taxon>
    </lineage>
</organism>
<dbReference type="STRING" id="941907.SAMN06295910_0579"/>
<dbReference type="Gene3D" id="3.10.180.10">
    <property type="entry name" value="2,3-Dihydroxybiphenyl 1,2-Dioxygenase, domain 1"/>
    <property type="match status" value="1"/>
</dbReference>
<evidence type="ECO:0000313" key="4">
    <source>
        <dbReference type="Proteomes" id="UP000192934"/>
    </source>
</evidence>
<dbReference type="GO" id="GO:0004462">
    <property type="term" value="F:lactoylglutathione lyase activity"/>
    <property type="evidence" value="ECO:0007669"/>
    <property type="project" value="InterPro"/>
</dbReference>
<dbReference type="CDD" id="cd06587">
    <property type="entry name" value="VOC"/>
    <property type="match status" value="1"/>
</dbReference>